<dbReference type="Pfam" id="PF00990">
    <property type="entry name" value="GGDEF"/>
    <property type="match status" value="1"/>
</dbReference>
<sequence>MNTMVELRKLIVFLLSFTFLLYLLYVGINISKKLRIRRSPFFLMISGVGLITLGTFLDAIDKFIDVGIKNVIAACFTFGAILFVVFIIFLSNNFVCTVSLLYEDANMDKMTGAYNRKGINEIFQRSIAKQNSFYLMLFDLDETKRLNDKYGHAVGDKYIIGASAIIKDTIGNKGFVGRIGGDEFIALLKLENEVDVEKIKKLIKDQFCESFKQYGANISIGYSRFKEDGQEFEEIFQIADKNMYDDKKSNKKNKACF</sequence>
<gene>
    <name evidence="3" type="ordered locus">CA_C1568</name>
</gene>
<dbReference type="SUPFAM" id="SSF55073">
    <property type="entry name" value="Nucleotide cyclase"/>
    <property type="match status" value="1"/>
</dbReference>
<dbReference type="PANTHER" id="PTHR45138:SF6">
    <property type="entry name" value="DIGUANYLATE CYCLASE DGCN"/>
    <property type="match status" value="1"/>
</dbReference>
<dbReference type="InterPro" id="IPR050469">
    <property type="entry name" value="Diguanylate_Cyclase"/>
</dbReference>
<dbReference type="InterPro" id="IPR043128">
    <property type="entry name" value="Rev_trsase/Diguanyl_cyclase"/>
</dbReference>
<name>Q97IS2_CLOAB</name>
<dbReference type="HOGENOM" id="CLU_1076488_0_0_9"/>
<dbReference type="CDD" id="cd01949">
    <property type="entry name" value="GGDEF"/>
    <property type="match status" value="1"/>
</dbReference>
<dbReference type="PATRIC" id="fig|272562.8.peg.1768"/>
<dbReference type="Proteomes" id="UP000000814">
    <property type="component" value="Chromosome"/>
</dbReference>
<dbReference type="GO" id="GO:0043709">
    <property type="term" value="P:cell adhesion involved in single-species biofilm formation"/>
    <property type="evidence" value="ECO:0007669"/>
    <property type="project" value="TreeGrafter"/>
</dbReference>
<proteinExistence type="predicted"/>
<dbReference type="InterPro" id="IPR029787">
    <property type="entry name" value="Nucleotide_cyclase"/>
</dbReference>
<dbReference type="PANTHER" id="PTHR45138">
    <property type="entry name" value="REGULATORY COMPONENTS OF SENSORY TRANSDUCTION SYSTEM"/>
    <property type="match status" value="1"/>
</dbReference>
<dbReference type="GO" id="GO:1902201">
    <property type="term" value="P:negative regulation of bacterial-type flagellum-dependent cell motility"/>
    <property type="evidence" value="ECO:0007669"/>
    <property type="project" value="TreeGrafter"/>
</dbReference>
<keyword evidence="1" id="KW-0472">Membrane</keyword>
<dbReference type="STRING" id="272562.CA_C1568"/>
<dbReference type="PROSITE" id="PS50887">
    <property type="entry name" value="GGDEF"/>
    <property type="match status" value="1"/>
</dbReference>
<dbReference type="AlphaFoldDB" id="Q97IS2"/>
<keyword evidence="4" id="KW-1185">Reference proteome</keyword>
<dbReference type="SMART" id="SM00267">
    <property type="entry name" value="GGDEF"/>
    <property type="match status" value="1"/>
</dbReference>
<feature type="domain" description="GGDEF" evidence="2">
    <location>
        <begin position="131"/>
        <end position="257"/>
    </location>
</feature>
<dbReference type="GO" id="GO:0005886">
    <property type="term" value="C:plasma membrane"/>
    <property type="evidence" value="ECO:0007669"/>
    <property type="project" value="TreeGrafter"/>
</dbReference>
<protein>
    <submittedName>
        <fullName evidence="3">Diguanylate cyclase/phosphodiesterase domain 1 (GGDEF)</fullName>
    </submittedName>
</protein>
<evidence type="ECO:0000313" key="3">
    <source>
        <dbReference type="EMBL" id="AAK79535.1"/>
    </source>
</evidence>
<reference evidence="3 4" key="1">
    <citation type="journal article" date="2001" name="J. Bacteriol.">
        <title>Genome sequence and comparative analysis of the solvent-producing bacterium Clostridium acetobutylicum.</title>
        <authorList>
            <person name="Nolling J."/>
            <person name="Breton G."/>
            <person name="Omelchenko M.V."/>
            <person name="Makarova K.S."/>
            <person name="Zeng Q."/>
            <person name="Gibson R."/>
            <person name="Lee H.M."/>
            <person name="Dubois J."/>
            <person name="Qiu D."/>
            <person name="Hitti J."/>
            <person name="Wolf Y.I."/>
            <person name="Tatusov R.L."/>
            <person name="Sabathe F."/>
            <person name="Doucette-Stamm L."/>
            <person name="Soucaille P."/>
            <person name="Daly M.J."/>
            <person name="Bennett G.N."/>
            <person name="Koonin E.V."/>
            <person name="Smith D.R."/>
        </authorList>
    </citation>
    <scope>NUCLEOTIDE SEQUENCE [LARGE SCALE GENOMIC DNA]</scope>
    <source>
        <strain evidence="4">ATCC 824 / DSM 792 / JCM 1419 / LMG 5710 / VKM B-1787</strain>
    </source>
</reference>
<accession>Q97IS2</accession>
<evidence type="ECO:0000313" key="4">
    <source>
        <dbReference type="Proteomes" id="UP000000814"/>
    </source>
</evidence>
<dbReference type="PIR" id="D97093">
    <property type="entry name" value="D97093"/>
</dbReference>
<feature type="transmembrane region" description="Helical" evidence="1">
    <location>
        <begin position="7"/>
        <end position="28"/>
    </location>
</feature>
<dbReference type="GO" id="GO:0052621">
    <property type="term" value="F:diguanylate cyclase activity"/>
    <property type="evidence" value="ECO:0007669"/>
    <property type="project" value="TreeGrafter"/>
</dbReference>
<evidence type="ECO:0000259" key="2">
    <source>
        <dbReference type="PROSITE" id="PS50887"/>
    </source>
</evidence>
<keyword evidence="1" id="KW-0812">Transmembrane</keyword>
<evidence type="ECO:0000256" key="1">
    <source>
        <dbReference type="SAM" id="Phobius"/>
    </source>
</evidence>
<dbReference type="EMBL" id="AE001437">
    <property type="protein sequence ID" value="AAK79535.1"/>
    <property type="molecule type" value="Genomic_DNA"/>
</dbReference>
<dbReference type="OrthoDB" id="9805474at2"/>
<feature type="transmembrane region" description="Helical" evidence="1">
    <location>
        <begin position="40"/>
        <end position="59"/>
    </location>
</feature>
<dbReference type="KEGG" id="cac:CA_C1568"/>
<dbReference type="NCBIfam" id="TIGR00254">
    <property type="entry name" value="GGDEF"/>
    <property type="match status" value="1"/>
</dbReference>
<dbReference type="eggNOG" id="COG2199">
    <property type="taxonomic scope" value="Bacteria"/>
</dbReference>
<keyword evidence="1" id="KW-1133">Transmembrane helix</keyword>
<dbReference type="Gene3D" id="3.30.70.270">
    <property type="match status" value="1"/>
</dbReference>
<dbReference type="InterPro" id="IPR000160">
    <property type="entry name" value="GGDEF_dom"/>
</dbReference>
<organism evidence="3 4">
    <name type="scientific">Clostridium acetobutylicum (strain ATCC 824 / DSM 792 / JCM 1419 / IAM 19013 / LMG 5710 / NBRC 13948 / NRRL B-527 / VKM B-1787 / 2291 / W)</name>
    <dbReference type="NCBI Taxonomy" id="272562"/>
    <lineage>
        <taxon>Bacteria</taxon>
        <taxon>Bacillati</taxon>
        <taxon>Bacillota</taxon>
        <taxon>Clostridia</taxon>
        <taxon>Eubacteriales</taxon>
        <taxon>Clostridiaceae</taxon>
        <taxon>Clostridium</taxon>
    </lineage>
</organism>